<proteinExistence type="predicted"/>
<comment type="caution">
    <text evidence="2">The sequence shown here is derived from an EMBL/GenBank/DDBJ whole genome shotgun (WGS) entry which is preliminary data.</text>
</comment>
<dbReference type="EMBL" id="JAEAOA010002274">
    <property type="protein sequence ID" value="KAK3578324.1"/>
    <property type="molecule type" value="Genomic_DNA"/>
</dbReference>
<evidence type="ECO:0000313" key="2">
    <source>
        <dbReference type="EMBL" id="KAK3578324.1"/>
    </source>
</evidence>
<name>A0AAE0VHQ6_9BIVA</name>
<dbReference type="AlphaFoldDB" id="A0AAE0VHQ6"/>
<sequence length="59" mass="6542">MTELPAGPDEILEQDQPQDLTGLPDKAFSRVRLSTVTMLDLTVPIEGILVLQFEVMNTN</sequence>
<accession>A0AAE0VHQ6</accession>
<gene>
    <name evidence="2" type="ORF">CHS0354_039031</name>
</gene>
<reference evidence="2" key="2">
    <citation type="journal article" date="2021" name="Genome Biol. Evol.">
        <title>Developing a high-quality reference genome for a parasitic bivalve with doubly uniparental inheritance (Bivalvia: Unionida).</title>
        <authorList>
            <person name="Smith C.H."/>
        </authorList>
    </citation>
    <scope>NUCLEOTIDE SEQUENCE</scope>
    <source>
        <strain evidence="2">CHS0354</strain>
        <tissue evidence="2">Mantle</tissue>
    </source>
</reference>
<keyword evidence="3" id="KW-1185">Reference proteome</keyword>
<protein>
    <submittedName>
        <fullName evidence="2">Uncharacterized protein</fullName>
    </submittedName>
</protein>
<reference evidence="2" key="3">
    <citation type="submission" date="2023-05" db="EMBL/GenBank/DDBJ databases">
        <authorList>
            <person name="Smith C.H."/>
        </authorList>
    </citation>
    <scope>NUCLEOTIDE SEQUENCE</scope>
    <source>
        <strain evidence="2">CHS0354</strain>
        <tissue evidence="2">Mantle</tissue>
    </source>
</reference>
<dbReference type="Proteomes" id="UP001195483">
    <property type="component" value="Unassembled WGS sequence"/>
</dbReference>
<reference evidence="2" key="1">
    <citation type="journal article" date="2021" name="Genome Biol. Evol.">
        <title>A High-Quality Reference Genome for a Parasitic Bivalve with Doubly Uniparental Inheritance (Bivalvia: Unionida).</title>
        <authorList>
            <person name="Smith C.H."/>
        </authorList>
    </citation>
    <scope>NUCLEOTIDE SEQUENCE</scope>
    <source>
        <strain evidence="2">CHS0354</strain>
    </source>
</reference>
<organism evidence="2 3">
    <name type="scientific">Potamilus streckersoni</name>
    <dbReference type="NCBI Taxonomy" id="2493646"/>
    <lineage>
        <taxon>Eukaryota</taxon>
        <taxon>Metazoa</taxon>
        <taxon>Spiralia</taxon>
        <taxon>Lophotrochozoa</taxon>
        <taxon>Mollusca</taxon>
        <taxon>Bivalvia</taxon>
        <taxon>Autobranchia</taxon>
        <taxon>Heteroconchia</taxon>
        <taxon>Palaeoheterodonta</taxon>
        <taxon>Unionida</taxon>
        <taxon>Unionoidea</taxon>
        <taxon>Unionidae</taxon>
        <taxon>Ambleminae</taxon>
        <taxon>Lampsilini</taxon>
        <taxon>Potamilus</taxon>
    </lineage>
</organism>
<evidence type="ECO:0000256" key="1">
    <source>
        <dbReference type="SAM" id="MobiDB-lite"/>
    </source>
</evidence>
<feature type="region of interest" description="Disordered" evidence="1">
    <location>
        <begin position="1"/>
        <end position="23"/>
    </location>
</feature>
<evidence type="ECO:0000313" key="3">
    <source>
        <dbReference type="Proteomes" id="UP001195483"/>
    </source>
</evidence>